<protein>
    <recommendedName>
        <fullName evidence="4">CBF1-interacting co-repressor CIR N-terminal domain-containing protein</fullName>
    </recommendedName>
</protein>
<dbReference type="InterPro" id="IPR039875">
    <property type="entry name" value="LENG1-like"/>
</dbReference>
<evidence type="ECO:0000313" key="3">
    <source>
        <dbReference type="Proteomes" id="UP001605036"/>
    </source>
</evidence>
<evidence type="ECO:0000256" key="1">
    <source>
        <dbReference type="SAM" id="MobiDB-lite"/>
    </source>
</evidence>
<dbReference type="Proteomes" id="UP001605036">
    <property type="component" value="Unassembled WGS sequence"/>
</dbReference>
<feature type="region of interest" description="Disordered" evidence="1">
    <location>
        <begin position="26"/>
        <end position="49"/>
    </location>
</feature>
<name>A0ABD1ZKD4_9MARC</name>
<comment type="caution">
    <text evidence="2">The sequence shown here is derived from an EMBL/GenBank/DDBJ whole genome shotgun (WGS) entry which is preliminary data.</text>
</comment>
<accession>A0ABD1ZKD4</accession>
<sequence>MGGHGGLNILPQKRWNVHNFENREKVKRNEEEAAREEAIRQQKARREETEFKLEKLREAAKSKRRRVENESSPVQEAGDGALVVREILQVEESKATIALESTRRGKKKGTEGLGYGASSKSGKKPWYMVKSFMVDRTQREEEETSNSIVRIADGADKRPFRTPQQKLGGHSRPADDDGEFAADDCESRPAHDEEESRIPVGMKTTVKAKNPMDDLPEYFRLWD</sequence>
<gene>
    <name evidence="2" type="ORF">R1flu_020045</name>
</gene>
<dbReference type="PANTHER" id="PTHR22093">
    <property type="entry name" value="LEUKOCYTE RECEPTOR CLUSTER LRC MEMBER 1"/>
    <property type="match status" value="1"/>
</dbReference>
<organism evidence="2 3">
    <name type="scientific">Riccia fluitans</name>
    <dbReference type="NCBI Taxonomy" id="41844"/>
    <lineage>
        <taxon>Eukaryota</taxon>
        <taxon>Viridiplantae</taxon>
        <taxon>Streptophyta</taxon>
        <taxon>Embryophyta</taxon>
        <taxon>Marchantiophyta</taxon>
        <taxon>Marchantiopsida</taxon>
        <taxon>Marchantiidae</taxon>
        <taxon>Marchantiales</taxon>
        <taxon>Ricciaceae</taxon>
        <taxon>Riccia</taxon>
    </lineage>
</organism>
<feature type="region of interest" description="Disordered" evidence="1">
    <location>
        <begin position="101"/>
        <end position="121"/>
    </location>
</feature>
<reference evidence="2 3" key="1">
    <citation type="submission" date="2024-09" db="EMBL/GenBank/DDBJ databases">
        <title>Chromosome-scale assembly of Riccia fluitans.</title>
        <authorList>
            <person name="Paukszto L."/>
            <person name="Sawicki J."/>
            <person name="Karawczyk K."/>
            <person name="Piernik-Szablinska J."/>
            <person name="Szczecinska M."/>
            <person name="Mazdziarz M."/>
        </authorList>
    </citation>
    <scope>NUCLEOTIDE SEQUENCE [LARGE SCALE GENOMIC DNA]</scope>
    <source>
        <strain evidence="2">Rf_01</strain>
        <tissue evidence="2">Aerial parts of the thallus</tissue>
    </source>
</reference>
<proteinExistence type="predicted"/>
<keyword evidence="3" id="KW-1185">Reference proteome</keyword>
<dbReference type="AlphaFoldDB" id="A0ABD1ZKD4"/>
<feature type="region of interest" description="Disordered" evidence="1">
    <location>
        <begin position="136"/>
        <end position="208"/>
    </location>
</feature>
<dbReference type="EMBL" id="JBHFFA010000001">
    <property type="protein sequence ID" value="KAL2651917.1"/>
    <property type="molecule type" value="Genomic_DNA"/>
</dbReference>
<feature type="compositionally biased region" description="Basic and acidic residues" evidence="1">
    <location>
        <begin position="185"/>
        <end position="197"/>
    </location>
</feature>
<evidence type="ECO:0000313" key="2">
    <source>
        <dbReference type="EMBL" id="KAL2651917.1"/>
    </source>
</evidence>
<dbReference type="PANTHER" id="PTHR22093:SF0">
    <property type="entry name" value="LEUKOCYTE RECEPTOR CLUSTER MEMBER 1"/>
    <property type="match status" value="1"/>
</dbReference>
<evidence type="ECO:0008006" key="4">
    <source>
        <dbReference type="Google" id="ProtNLM"/>
    </source>
</evidence>